<feature type="domain" description="4Fe-4S ferredoxin-type" evidence="4">
    <location>
        <begin position="38"/>
        <end position="68"/>
    </location>
</feature>
<keyword evidence="3" id="KW-0411">Iron-sulfur</keyword>
<accession>A0A444JD19</accession>
<evidence type="ECO:0000313" key="5">
    <source>
        <dbReference type="EMBL" id="RWX50968.1"/>
    </source>
</evidence>
<dbReference type="EMBL" id="MTKS01000240">
    <property type="protein sequence ID" value="RWX50968.1"/>
    <property type="molecule type" value="Genomic_DNA"/>
</dbReference>
<proteinExistence type="predicted"/>
<dbReference type="Pfam" id="PF12838">
    <property type="entry name" value="Fer4_7"/>
    <property type="match status" value="1"/>
</dbReference>
<keyword evidence="2" id="KW-0408">Iron</keyword>
<feature type="domain" description="4Fe-4S ferredoxin-type" evidence="4">
    <location>
        <begin position="8"/>
        <end position="37"/>
    </location>
</feature>
<keyword evidence="6" id="KW-1185">Reference proteome</keyword>
<dbReference type="GO" id="GO:0047553">
    <property type="term" value="F:2-oxoglutarate synthase activity"/>
    <property type="evidence" value="ECO:0007669"/>
    <property type="project" value="UniProtKB-EC"/>
</dbReference>
<dbReference type="InterPro" id="IPR017896">
    <property type="entry name" value="4Fe4S_Fe-S-bd"/>
</dbReference>
<dbReference type="GO" id="GO:0051536">
    <property type="term" value="F:iron-sulfur cluster binding"/>
    <property type="evidence" value="ECO:0007669"/>
    <property type="project" value="UniProtKB-KW"/>
</dbReference>
<dbReference type="InterPro" id="IPR017900">
    <property type="entry name" value="4Fe4S_Fe_S_CS"/>
</dbReference>
<reference evidence="5 6" key="1">
    <citation type="submission" date="2017-01" db="EMBL/GenBank/DDBJ databases">
        <title>The cable genome- insights into the physiology and evolution of filamentous bacteria capable of sulfide oxidation via long distance electron transfer.</title>
        <authorList>
            <person name="Schreiber L."/>
            <person name="Bjerg J.T."/>
            <person name="Boggild A."/>
            <person name="Van De Vossenberg J."/>
            <person name="Meysman F."/>
            <person name="Nielsen L.P."/>
            <person name="Schramm A."/>
            <person name="Kjeldsen K.U."/>
        </authorList>
    </citation>
    <scope>NUCLEOTIDE SEQUENCE [LARGE SCALE GENOMIC DNA]</scope>
    <source>
        <strain evidence="5">A5</strain>
    </source>
</reference>
<dbReference type="PANTHER" id="PTHR43122:SF1">
    <property type="entry name" value="IRON-SULFUR-BINDING PROTEIN"/>
    <property type="match status" value="1"/>
</dbReference>
<dbReference type="Gene3D" id="3.30.70.20">
    <property type="match status" value="1"/>
</dbReference>
<dbReference type="PROSITE" id="PS51379">
    <property type="entry name" value="4FE4S_FER_2"/>
    <property type="match status" value="2"/>
</dbReference>
<comment type="caution">
    <text evidence="5">The sequence shown here is derived from an EMBL/GenBank/DDBJ whole genome shotgun (WGS) entry which is preliminary data.</text>
</comment>
<evidence type="ECO:0000259" key="4">
    <source>
        <dbReference type="PROSITE" id="PS51379"/>
    </source>
</evidence>
<dbReference type="PROSITE" id="PS00198">
    <property type="entry name" value="4FE4S_FER_1"/>
    <property type="match status" value="1"/>
</dbReference>
<dbReference type="SUPFAM" id="SSF54862">
    <property type="entry name" value="4Fe-4S ferredoxins"/>
    <property type="match status" value="1"/>
</dbReference>
<dbReference type="AlphaFoldDB" id="A0A444JD19"/>
<evidence type="ECO:0000256" key="1">
    <source>
        <dbReference type="ARBA" id="ARBA00022723"/>
    </source>
</evidence>
<protein>
    <submittedName>
        <fullName evidence="5">2-oxoglutarate ferredoxin oxidoreductase subunit delta</fullName>
        <ecNumber evidence="5">1.2.7.3</ecNumber>
    </submittedName>
</protein>
<dbReference type="EC" id="1.2.7.3" evidence="5"/>
<name>A0A444JD19_9BACT</name>
<gene>
    <name evidence="5" type="ORF">VU01_12406</name>
</gene>
<dbReference type="PANTHER" id="PTHR43122">
    <property type="entry name" value="FERREDOXIN SUBUNIT OF PYRUVATE:FLAVODOXIN OXIDOREDUCTASE-RELATED"/>
    <property type="match status" value="1"/>
</dbReference>
<evidence type="ECO:0000313" key="6">
    <source>
        <dbReference type="Proteomes" id="UP000288892"/>
    </source>
</evidence>
<keyword evidence="5" id="KW-0560">Oxidoreductase</keyword>
<dbReference type="GO" id="GO:0046872">
    <property type="term" value="F:metal ion binding"/>
    <property type="evidence" value="ECO:0007669"/>
    <property type="project" value="UniProtKB-KW"/>
</dbReference>
<feature type="non-terminal residue" evidence="5">
    <location>
        <position position="1"/>
    </location>
</feature>
<sequence length="81" mass="9479">NTQKKKRFDVSFYHDWCKSCGICMAFCPQKIIRFGKAGKPEILDKDGCVGCRFCEMHCPDFAITVSERKFYRRTLLETDDD</sequence>
<dbReference type="Proteomes" id="UP000288892">
    <property type="component" value="Unassembled WGS sequence"/>
</dbReference>
<evidence type="ECO:0000256" key="3">
    <source>
        <dbReference type="ARBA" id="ARBA00023014"/>
    </source>
</evidence>
<keyword evidence="1" id="KW-0479">Metal-binding</keyword>
<organism evidence="5 6">
    <name type="scientific">Candidatus Electrothrix marina</name>
    <dbReference type="NCBI Taxonomy" id="1859130"/>
    <lineage>
        <taxon>Bacteria</taxon>
        <taxon>Pseudomonadati</taxon>
        <taxon>Thermodesulfobacteriota</taxon>
        <taxon>Desulfobulbia</taxon>
        <taxon>Desulfobulbales</taxon>
        <taxon>Desulfobulbaceae</taxon>
        <taxon>Candidatus Electrothrix</taxon>
    </lineage>
</organism>
<evidence type="ECO:0000256" key="2">
    <source>
        <dbReference type="ARBA" id="ARBA00023004"/>
    </source>
</evidence>